<dbReference type="RefSeq" id="WP_202014162.1">
    <property type="nucleotide sequence ID" value="NZ_JAERRB010000011.1"/>
</dbReference>
<name>A0ABS1KZ46_9BACT</name>
<evidence type="ECO:0000256" key="1">
    <source>
        <dbReference type="SAM" id="Phobius"/>
    </source>
</evidence>
<sequence length="71" mass="8215">MFLLFLILYVLCGVTFSLIFLSRFITALHEASSETRWTFMLIILPACVVLWPVLLAKYVTNRNEMNDDQTA</sequence>
<organism evidence="2 3">
    <name type="scientific">Chryseolinea lacunae</name>
    <dbReference type="NCBI Taxonomy" id="2801331"/>
    <lineage>
        <taxon>Bacteria</taxon>
        <taxon>Pseudomonadati</taxon>
        <taxon>Bacteroidota</taxon>
        <taxon>Cytophagia</taxon>
        <taxon>Cytophagales</taxon>
        <taxon>Fulvivirgaceae</taxon>
        <taxon>Chryseolinea</taxon>
    </lineage>
</organism>
<keyword evidence="3" id="KW-1185">Reference proteome</keyword>
<protein>
    <recommendedName>
        <fullName evidence="4">Cardiolipin synthase N-terminal domain-containing protein</fullName>
    </recommendedName>
</protein>
<reference evidence="2 3" key="1">
    <citation type="submission" date="2021-01" db="EMBL/GenBank/DDBJ databases">
        <title>Chryseolinea sp. Jin1 Genome sequencing and assembly.</title>
        <authorList>
            <person name="Kim I."/>
        </authorList>
    </citation>
    <scope>NUCLEOTIDE SEQUENCE [LARGE SCALE GENOMIC DNA]</scope>
    <source>
        <strain evidence="2 3">Jin1</strain>
    </source>
</reference>
<evidence type="ECO:0008006" key="4">
    <source>
        <dbReference type="Google" id="ProtNLM"/>
    </source>
</evidence>
<keyword evidence="1" id="KW-0472">Membrane</keyword>
<comment type="caution">
    <text evidence="2">The sequence shown here is derived from an EMBL/GenBank/DDBJ whole genome shotgun (WGS) entry which is preliminary data.</text>
</comment>
<accession>A0ABS1KZ46</accession>
<dbReference type="EMBL" id="JAERRB010000011">
    <property type="protein sequence ID" value="MBL0744507.1"/>
    <property type="molecule type" value="Genomic_DNA"/>
</dbReference>
<gene>
    <name evidence="2" type="ORF">JI741_24955</name>
</gene>
<keyword evidence="1" id="KW-0812">Transmembrane</keyword>
<proteinExistence type="predicted"/>
<dbReference type="Proteomes" id="UP000613030">
    <property type="component" value="Unassembled WGS sequence"/>
</dbReference>
<feature type="transmembrane region" description="Helical" evidence="1">
    <location>
        <begin position="37"/>
        <end position="56"/>
    </location>
</feature>
<evidence type="ECO:0000313" key="2">
    <source>
        <dbReference type="EMBL" id="MBL0744507.1"/>
    </source>
</evidence>
<keyword evidence="1" id="KW-1133">Transmembrane helix</keyword>
<evidence type="ECO:0000313" key="3">
    <source>
        <dbReference type="Proteomes" id="UP000613030"/>
    </source>
</evidence>